<keyword evidence="3" id="KW-1185">Reference proteome</keyword>
<keyword evidence="1" id="KW-0732">Signal</keyword>
<evidence type="ECO:0000313" key="3">
    <source>
        <dbReference type="Proteomes" id="UP001147700"/>
    </source>
</evidence>
<reference evidence="2" key="1">
    <citation type="submission" date="2022-10" db="EMBL/GenBank/DDBJ databases">
        <title>The WGS of Solirubrobacter sp. CPCC 204708.</title>
        <authorList>
            <person name="Jiang Z."/>
        </authorList>
    </citation>
    <scope>NUCLEOTIDE SEQUENCE</scope>
    <source>
        <strain evidence="2">CPCC 204708</strain>
    </source>
</reference>
<evidence type="ECO:0000313" key="2">
    <source>
        <dbReference type="EMBL" id="MDA0136992.1"/>
    </source>
</evidence>
<accession>A0ABT4REM3</accession>
<protein>
    <submittedName>
        <fullName evidence="2">Uncharacterized protein</fullName>
    </submittedName>
</protein>
<comment type="caution">
    <text evidence="2">The sequence shown here is derived from an EMBL/GenBank/DDBJ whole genome shotgun (WGS) entry which is preliminary data.</text>
</comment>
<dbReference type="RefSeq" id="WP_202956157.1">
    <property type="nucleotide sequence ID" value="NZ_JAPCID010000007.1"/>
</dbReference>
<dbReference type="Proteomes" id="UP001147700">
    <property type="component" value="Unassembled WGS sequence"/>
</dbReference>
<gene>
    <name evidence="2" type="ORF">OJ962_05740</name>
</gene>
<organism evidence="2 3">
    <name type="scientific">Solirubrobacter deserti</name>
    <dbReference type="NCBI Taxonomy" id="2282478"/>
    <lineage>
        <taxon>Bacteria</taxon>
        <taxon>Bacillati</taxon>
        <taxon>Actinomycetota</taxon>
        <taxon>Thermoleophilia</taxon>
        <taxon>Solirubrobacterales</taxon>
        <taxon>Solirubrobacteraceae</taxon>
        <taxon>Solirubrobacter</taxon>
    </lineage>
</organism>
<feature type="signal peptide" evidence="1">
    <location>
        <begin position="1"/>
        <end position="24"/>
    </location>
</feature>
<dbReference type="EMBL" id="JAPCID010000007">
    <property type="protein sequence ID" value="MDA0136992.1"/>
    <property type="molecule type" value="Genomic_DNA"/>
</dbReference>
<feature type="chain" id="PRO_5046311692" evidence="1">
    <location>
        <begin position="25"/>
        <end position="164"/>
    </location>
</feature>
<evidence type="ECO:0000256" key="1">
    <source>
        <dbReference type="SAM" id="SignalP"/>
    </source>
</evidence>
<sequence length="164" mass="17500">MNRLFLSLLAALILTLAGAGTASAANAPMGLVIDGGGWFSVTDEDVWSKESKTWSLGGITVGVLGSGNSTFNYKYSRCYGGEVRAELIITGYRWKTSTEATVTAHIDLYEGASCATTDFDGQSELYTFNIKMGQTIGVYLNAINDHEDAADGGHTLFRLRAVPA</sequence>
<name>A0ABT4REM3_9ACTN</name>
<proteinExistence type="predicted"/>